<organism evidence="2 3">
    <name type="scientific">Jiulongibacter sediminis</name>
    <dbReference type="NCBI Taxonomy" id="1605367"/>
    <lineage>
        <taxon>Bacteria</taxon>
        <taxon>Pseudomonadati</taxon>
        <taxon>Bacteroidota</taxon>
        <taxon>Cytophagia</taxon>
        <taxon>Cytophagales</taxon>
        <taxon>Leadbetterellaceae</taxon>
        <taxon>Jiulongibacter</taxon>
    </lineage>
</organism>
<feature type="transmembrane region" description="Helical" evidence="1">
    <location>
        <begin position="186"/>
        <end position="210"/>
    </location>
</feature>
<feature type="transmembrane region" description="Helical" evidence="1">
    <location>
        <begin position="45"/>
        <end position="65"/>
    </location>
</feature>
<keyword evidence="1" id="KW-1133">Transmembrane helix</keyword>
<evidence type="ECO:0000256" key="1">
    <source>
        <dbReference type="SAM" id="Phobius"/>
    </source>
</evidence>
<dbReference type="AlphaFoldDB" id="A0A0P7BS98"/>
<accession>A0A0P7BS98</accession>
<dbReference type="Proteomes" id="UP000050454">
    <property type="component" value="Unassembled WGS sequence"/>
</dbReference>
<comment type="caution">
    <text evidence="2">The sequence shown here is derived from an EMBL/GenBank/DDBJ whole genome shotgun (WGS) entry which is preliminary data.</text>
</comment>
<keyword evidence="1" id="KW-0812">Transmembrane</keyword>
<feature type="transmembrane region" description="Helical" evidence="1">
    <location>
        <begin position="231"/>
        <end position="253"/>
    </location>
</feature>
<keyword evidence="3" id="KW-1185">Reference proteome</keyword>
<feature type="transmembrane region" description="Helical" evidence="1">
    <location>
        <begin position="155"/>
        <end position="174"/>
    </location>
</feature>
<gene>
    <name evidence="2" type="ORF">AFM12_11260</name>
</gene>
<evidence type="ECO:0000313" key="3">
    <source>
        <dbReference type="Proteomes" id="UP000050454"/>
    </source>
</evidence>
<keyword evidence="1" id="KW-0472">Membrane</keyword>
<reference evidence="2 3" key="1">
    <citation type="submission" date="2015-07" db="EMBL/GenBank/DDBJ databases">
        <title>The draft genome sequence of Leadbetterella sp. JN14-9.</title>
        <authorList>
            <person name="Liu Y."/>
            <person name="Du J."/>
            <person name="Shao Z."/>
        </authorList>
    </citation>
    <scope>NUCLEOTIDE SEQUENCE [LARGE SCALE GENOMIC DNA]</scope>
    <source>
        <strain evidence="2 3">JN14-9</strain>
    </source>
</reference>
<dbReference type="EMBL" id="LGTQ01000009">
    <property type="protein sequence ID" value="KPM47823.1"/>
    <property type="molecule type" value="Genomic_DNA"/>
</dbReference>
<protein>
    <submittedName>
        <fullName evidence="2">Uncharacterized protein</fullName>
    </submittedName>
</protein>
<dbReference type="RefSeq" id="WP_055148233.1">
    <property type="nucleotide sequence ID" value="NZ_JXSZ01000009.1"/>
</dbReference>
<proteinExistence type="predicted"/>
<evidence type="ECO:0000313" key="2">
    <source>
        <dbReference type="EMBL" id="KPM47823.1"/>
    </source>
</evidence>
<name>A0A0P7BS98_9BACT</name>
<sequence length="254" mass="28085">MTNHRAPLENWAQVNIKKAQWTLAATETIRLLIGLFLGYKVLHGVGVNELVLVTILTLSAFFVVMNRPVGRRNFSQYIRKAGLLSLCSFVLSFTLGGVLSGNQINSSANLVMAFDDITETSKSGLLDKALKQTKQLKVELKAIKKNKTKEPAKRWPYLLLFLLSLPLTYFGLILSCSLSCSGYGVLAILTFVLTSGVFSGGIFFLIKALRKKASKKYKNMSCDERKGEWKNFLLVWVVTAVGVALTILLGNIFG</sequence>